<keyword evidence="9" id="KW-0325">Glycoprotein</keyword>
<keyword evidence="7" id="KW-0333">Golgi apparatus</keyword>
<sequence length="376" mass="43498">MIIRVYCAKLEKRHQFILQTSANDDFMKKSMKKLCCLLVASLGVIIAIEFCVISKPVQTHSRKIHPPVDSDSDNDEEESRDRGTLEEKNERPIDPEAESTDKYIQHVGALTNESSSRVKTSEFSLGKIRRGKKYLLIYNNVPKCGSRSLAHSIKDVLKKNHAFHGIEIKGDKRNGKDLAKSFQRIKTPAYISGHMPFVQPSRQDMVYINMIRDPIERFTSLYYFALNGDESGVKPEAPIRKNITIDDYVKGGASIQSNIYFHFDRDDLNETDDNSEHLLERAKRNIERYYILVGLTEEINATVILLENLLPDLLHGLRRVYRTVVAEKRHDYATKNKVPPSNETIAILKEKLKDEYELYYFVKQHFSRLKKQYKVK</sequence>
<comment type="caution">
    <text evidence="11">The sequence shown here is derived from an EMBL/GenBank/DDBJ whole genome shotgun (WGS) entry which is preliminary data.</text>
</comment>
<protein>
    <submittedName>
        <fullName evidence="11">Heparan sulfate 2-O-sulfotransferase 1</fullName>
    </submittedName>
</protein>
<dbReference type="PANTHER" id="PTHR12129">
    <property type="entry name" value="HEPARAN SULFATE 2-O-SULFOTRANSFERASE"/>
    <property type="match status" value="1"/>
</dbReference>
<evidence type="ECO:0000256" key="7">
    <source>
        <dbReference type="ARBA" id="ARBA00023034"/>
    </source>
</evidence>
<dbReference type="OrthoDB" id="10019582at2759"/>
<keyword evidence="5" id="KW-0735">Signal-anchor</keyword>
<proteinExistence type="inferred from homology"/>
<evidence type="ECO:0000256" key="9">
    <source>
        <dbReference type="ARBA" id="ARBA00023180"/>
    </source>
</evidence>
<feature type="compositionally biased region" description="Basic and acidic residues" evidence="10">
    <location>
        <begin position="79"/>
        <end position="99"/>
    </location>
</feature>
<keyword evidence="4" id="KW-0812">Transmembrane</keyword>
<dbReference type="PANTHER" id="PTHR12129:SF15">
    <property type="entry name" value="URONYL 2-SULFOTRANSFERASE"/>
    <property type="match status" value="1"/>
</dbReference>
<dbReference type="InterPro" id="IPR005331">
    <property type="entry name" value="Sulfotransferase"/>
</dbReference>
<evidence type="ECO:0000256" key="6">
    <source>
        <dbReference type="ARBA" id="ARBA00022989"/>
    </source>
</evidence>
<evidence type="ECO:0000256" key="5">
    <source>
        <dbReference type="ARBA" id="ARBA00022968"/>
    </source>
</evidence>
<evidence type="ECO:0000256" key="4">
    <source>
        <dbReference type="ARBA" id="ARBA00022692"/>
    </source>
</evidence>
<organism evidence="11 12">
    <name type="scientific">Holothuria leucospilota</name>
    <name type="common">Black long sea cucumber</name>
    <name type="synonym">Mertensiothuria leucospilota</name>
    <dbReference type="NCBI Taxonomy" id="206669"/>
    <lineage>
        <taxon>Eukaryota</taxon>
        <taxon>Metazoa</taxon>
        <taxon>Echinodermata</taxon>
        <taxon>Eleutherozoa</taxon>
        <taxon>Echinozoa</taxon>
        <taxon>Holothuroidea</taxon>
        <taxon>Aspidochirotacea</taxon>
        <taxon>Aspidochirotida</taxon>
        <taxon>Holothuriidae</taxon>
        <taxon>Holothuria</taxon>
    </lineage>
</organism>
<reference evidence="11" key="1">
    <citation type="submission" date="2021-10" db="EMBL/GenBank/DDBJ databases">
        <title>Tropical sea cucumber genome reveals ecological adaptation and Cuvierian tubules defense mechanism.</title>
        <authorList>
            <person name="Chen T."/>
        </authorList>
    </citation>
    <scope>NUCLEOTIDE SEQUENCE</scope>
    <source>
        <strain evidence="11">Nanhai2018</strain>
        <tissue evidence="11">Muscle</tissue>
    </source>
</reference>
<comment type="subcellular location">
    <subcellularLocation>
        <location evidence="1">Golgi apparatus membrane</location>
        <topology evidence="1">Single-pass type II membrane protein</topology>
    </subcellularLocation>
</comment>
<evidence type="ECO:0000256" key="1">
    <source>
        <dbReference type="ARBA" id="ARBA00004323"/>
    </source>
</evidence>
<evidence type="ECO:0000256" key="3">
    <source>
        <dbReference type="ARBA" id="ARBA00022679"/>
    </source>
</evidence>
<gene>
    <name evidence="11" type="ORF">HOLleu_22664</name>
</gene>
<dbReference type="AlphaFoldDB" id="A0A9Q1BZD0"/>
<evidence type="ECO:0000256" key="2">
    <source>
        <dbReference type="ARBA" id="ARBA00010569"/>
    </source>
</evidence>
<dbReference type="GO" id="GO:0008146">
    <property type="term" value="F:sulfotransferase activity"/>
    <property type="evidence" value="ECO:0007669"/>
    <property type="project" value="InterPro"/>
</dbReference>
<dbReference type="GO" id="GO:0000139">
    <property type="term" value="C:Golgi membrane"/>
    <property type="evidence" value="ECO:0007669"/>
    <property type="project" value="UniProtKB-SubCell"/>
</dbReference>
<keyword evidence="8" id="KW-0472">Membrane</keyword>
<evidence type="ECO:0000313" key="12">
    <source>
        <dbReference type="Proteomes" id="UP001152320"/>
    </source>
</evidence>
<comment type="similarity">
    <text evidence="2">Belongs to the sulfotransferase 3 family.</text>
</comment>
<evidence type="ECO:0000313" key="11">
    <source>
        <dbReference type="EMBL" id="KAJ8035438.1"/>
    </source>
</evidence>
<dbReference type="InterPro" id="IPR007734">
    <property type="entry name" value="Heparan_SO4_2-O-STrfase"/>
</dbReference>
<evidence type="ECO:0000256" key="10">
    <source>
        <dbReference type="SAM" id="MobiDB-lite"/>
    </source>
</evidence>
<keyword evidence="3" id="KW-0808">Transferase</keyword>
<dbReference type="Proteomes" id="UP001152320">
    <property type="component" value="Chromosome 10"/>
</dbReference>
<accession>A0A9Q1BZD0</accession>
<keyword evidence="6" id="KW-1133">Transmembrane helix</keyword>
<feature type="region of interest" description="Disordered" evidence="10">
    <location>
        <begin position="61"/>
        <end position="99"/>
    </location>
</feature>
<dbReference type="Pfam" id="PF03567">
    <property type="entry name" value="Sulfotransfer_2"/>
    <property type="match status" value="1"/>
</dbReference>
<evidence type="ECO:0000256" key="8">
    <source>
        <dbReference type="ARBA" id="ARBA00023136"/>
    </source>
</evidence>
<dbReference type="EMBL" id="JAIZAY010000010">
    <property type="protein sequence ID" value="KAJ8035438.1"/>
    <property type="molecule type" value="Genomic_DNA"/>
</dbReference>
<dbReference type="SUPFAM" id="SSF52540">
    <property type="entry name" value="P-loop containing nucleoside triphosphate hydrolases"/>
    <property type="match status" value="1"/>
</dbReference>
<dbReference type="InterPro" id="IPR027417">
    <property type="entry name" value="P-loop_NTPase"/>
</dbReference>
<keyword evidence="12" id="KW-1185">Reference proteome</keyword>
<name>A0A9Q1BZD0_HOLLE</name>
<dbReference type="Gene3D" id="3.40.50.300">
    <property type="entry name" value="P-loop containing nucleotide triphosphate hydrolases"/>
    <property type="match status" value="1"/>
</dbReference>